<protein>
    <submittedName>
        <fullName evidence="1">Uncharacterized protein</fullName>
    </submittedName>
</protein>
<gene>
    <name evidence="1" type="ORF">TIFTF001_052229</name>
</gene>
<comment type="caution">
    <text evidence="1">The sequence shown here is derived from an EMBL/GenBank/DDBJ whole genome shotgun (WGS) entry which is preliminary data.</text>
</comment>
<keyword evidence="2" id="KW-1185">Reference proteome</keyword>
<dbReference type="EMBL" id="BTGU01010704">
    <property type="protein sequence ID" value="GMN73730.1"/>
    <property type="molecule type" value="Genomic_DNA"/>
</dbReference>
<name>A0AA88JGU5_FICCA</name>
<reference evidence="1" key="1">
    <citation type="submission" date="2023-07" db="EMBL/GenBank/DDBJ databases">
        <title>draft genome sequence of fig (Ficus carica).</title>
        <authorList>
            <person name="Takahashi T."/>
            <person name="Nishimura K."/>
        </authorList>
    </citation>
    <scope>NUCLEOTIDE SEQUENCE</scope>
</reference>
<dbReference type="AlphaFoldDB" id="A0AA88JGU5"/>
<proteinExistence type="predicted"/>
<sequence>MAFDLEAVGDDNESYVTASVSQHHSVTDMISTVASENQSNNDEYMRTSAWPLSYGHSISMLSSSPSLSIGNRGTASASKSSQEVYESSVAQPFIGDDHSASSVKLSFYSFPEFSNTDLPTPNRQCSTMQAGFNGIYQITLDSLLHQYNQT</sequence>
<organism evidence="1 2">
    <name type="scientific">Ficus carica</name>
    <name type="common">Common fig</name>
    <dbReference type="NCBI Taxonomy" id="3494"/>
    <lineage>
        <taxon>Eukaryota</taxon>
        <taxon>Viridiplantae</taxon>
        <taxon>Streptophyta</taxon>
        <taxon>Embryophyta</taxon>
        <taxon>Tracheophyta</taxon>
        <taxon>Spermatophyta</taxon>
        <taxon>Magnoliopsida</taxon>
        <taxon>eudicotyledons</taxon>
        <taxon>Gunneridae</taxon>
        <taxon>Pentapetalae</taxon>
        <taxon>rosids</taxon>
        <taxon>fabids</taxon>
        <taxon>Rosales</taxon>
        <taxon>Moraceae</taxon>
        <taxon>Ficeae</taxon>
        <taxon>Ficus</taxon>
    </lineage>
</organism>
<evidence type="ECO:0000313" key="1">
    <source>
        <dbReference type="EMBL" id="GMN73730.1"/>
    </source>
</evidence>
<evidence type="ECO:0000313" key="2">
    <source>
        <dbReference type="Proteomes" id="UP001187192"/>
    </source>
</evidence>
<accession>A0AA88JGU5</accession>
<dbReference type="Proteomes" id="UP001187192">
    <property type="component" value="Unassembled WGS sequence"/>
</dbReference>